<dbReference type="PIRSF" id="PIRSF006092">
    <property type="entry name" value="GreA_GreB"/>
    <property type="match status" value="1"/>
</dbReference>
<reference evidence="13" key="2">
    <citation type="submission" date="2021-04" db="EMBL/GenBank/DDBJ databases">
        <authorList>
            <person name="Gilroy R."/>
        </authorList>
    </citation>
    <scope>NUCLEOTIDE SEQUENCE</scope>
    <source>
        <strain evidence="13">26628</strain>
    </source>
</reference>
<evidence type="ECO:0000256" key="10">
    <source>
        <dbReference type="RuleBase" id="RU000556"/>
    </source>
</evidence>
<dbReference type="GO" id="GO:0006354">
    <property type="term" value="P:DNA-templated transcription elongation"/>
    <property type="evidence" value="ECO:0007669"/>
    <property type="project" value="TreeGrafter"/>
</dbReference>
<dbReference type="InterPro" id="IPR023459">
    <property type="entry name" value="Tscrpt_elong_fac_GreA/B_fam"/>
</dbReference>
<evidence type="ECO:0000256" key="2">
    <source>
        <dbReference type="ARBA" id="ARBA00013729"/>
    </source>
</evidence>
<dbReference type="AlphaFoldDB" id="A0A9D1VTF6"/>
<dbReference type="InterPro" id="IPR006359">
    <property type="entry name" value="Tscrpt_elong_fac_GreA"/>
</dbReference>
<dbReference type="FunFam" id="3.10.50.30:FF:000001">
    <property type="entry name" value="Transcription elongation factor GreA"/>
    <property type="match status" value="1"/>
</dbReference>
<dbReference type="SUPFAM" id="SSF46557">
    <property type="entry name" value="GreA transcript cleavage protein, N-terminal domain"/>
    <property type="match status" value="1"/>
</dbReference>
<feature type="domain" description="Transcription elongation factor GreA/GreB N-terminal" evidence="12">
    <location>
        <begin position="6"/>
        <end position="75"/>
    </location>
</feature>
<dbReference type="Pfam" id="PF03449">
    <property type="entry name" value="GreA_GreB_N"/>
    <property type="match status" value="1"/>
</dbReference>
<dbReference type="GO" id="GO:0003677">
    <property type="term" value="F:DNA binding"/>
    <property type="evidence" value="ECO:0007669"/>
    <property type="project" value="UniProtKB-UniRule"/>
</dbReference>
<evidence type="ECO:0000313" key="13">
    <source>
        <dbReference type="EMBL" id="HIX46649.1"/>
    </source>
</evidence>
<evidence type="ECO:0000256" key="6">
    <source>
        <dbReference type="ARBA" id="ARBA00023163"/>
    </source>
</evidence>
<evidence type="ECO:0000256" key="4">
    <source>
        <dbReference type="ARBA" id="ARBA00023054"/>
    </source>
</evidence>
<dbReference type="Pfam" id="PF01272">
    <property type="entry name" value="GreA_GreB"/>
    <property type="match status" value="1"/>
</dbReference>
<comment type="caution">
    <text evidence="13">The sequence shown here is derived from an EMBL/GenBank/DDBJ whole genome shotgun (WGS) entry which is preliminary data.</text>
</comment>
<dbReference type="PANTHER" id="PTHR30437">
    <property type="entry name" value="TRANSCRIPTION ELONGATION FACTOR GREA"/>
    <property type="match status" value="1"/>
</dbReference>
<evidence type="ECO:0000256" key="8">
    <source>
        <dbReference type="ARBA" id="ARBA00030776"/>
    </source>
</evidence>
<evidence type="ECO:0000259" key="11">
    <source>
        <dbReference type="Pfam" id="PF01272"/>
    </source>
</evidence>
<dbReference type="Gene3D" id="1.10.287.180">
    <property type="entry name" value="Transcription elongation factor, GreA/GreB, N-terminal domain"/>
    <property type="match status" value="1"/>
</dbReference>
<comment type="similarity">
    <text evidence="1 9 10">Belongs to the GreA/GreB family.</text>
</comment>
<gene>
    <name evidence="9 13" type="primary">greA</name>
    <name evidence="13" type="ORF">H9737_03050</name>
</gene>
<evidence type="ECO:0000313" key="14">
    <source>
        <dbReference type="Proteomes" id="UP000824249"/>
    </source>
</evidence>
<proteinExistence type="inferred from homology"/>
<feature type="domain" description="Transcription elongation factor GreA/GreB C-terminal" evidence="11">
    <location>
        <begin position="82"/>
        <end position="155"/>
    </location>
</feature>
<dbReference type="InterPro" id="IPR022691">
    <property type="entry name" value="Tscrpt_elong_fac_GreA/B_N"/>
</dbReference>
<dbReference type="NCBIfam" id="NF001263">
    <property type="entry name" value="PRK00226.1-4"/>
    <property type="match status" value="1"/>
</dbReference>
<dbReference type="InterPro" id="IPR036805">
    <property type="entry name" value="Tscrpt_elong_fac_GreA/B_N_sf"/>
</dbReference>
<keyword evidence="13" id="KW-0648">Protein biosynthesis</keyword>
<sequence>MAEEFIMTQEGYDEAKERLKYLQTEKKKEITERIKVARGFGDLSENAEYDAAKNEEALNESEIRELENKIKNAKIMAESTDNSKVHFGNTVTVYDYDLEETVTYKIMGSTEADPDKNIVSIDSPFGSALVGARCGDKVTVHAPNGFDYDVEIKEIR</sequence>
<dbReference type="NCBIfam" id="TIGR01462">
    <property type="entry name" value="greA"/>
    <property type="match status" value="1"/>
</dbReference>
<evidence type="ECO:0000256" key="9">
    <source>
        <dbReference type="HAMAP-Rule" id="MF_00105"/>
    </source>
</evidence>
<keyword evidence="6 9" id="KW-0804">Transcription</keyword>
<dbReference type="Proteomes" id="UP000824249">
    <property type="component" value="Unassembled WGS sequence"/>
</dbReference>
<reference evidence="13" key="1">
    <citation type="journal article" date="2021" name="PeerJ">
        <title>Extensive microbial diversity within the chicken gut microbiome revealed by metagenomics and culture.</title>
        <authorList>
            <person name="Gilroy R."/>
            <person name="Ravi A."/>
            <person name="Getino M."/>
            <person name="Pursley I."/>
            <person name="Horton D.L."/>
            <person name="Alikhan N.F."/>
            <person name="Baker D."/>
            <person name="Gharbi K."/>
            <person name="Hall N."/>
            <person name="Watson M."/>
            <person name="Adriaenssens E.M."/>
            <person name="Foster-Nyarko E."/>
            <person name="Jarju S."/>
            <person name="Secka A."/>
            <person name="Antonio M."/>
            <person name="Oren A."/>
            <person name="Chaudhuri R.R."/>
            <person name="La Ragione R."/>
            <person name="Hildebrand F."/>
            <person name="Pallen M.J."/>
        </authorList>
    </citation>
    <scope>NUCLEOTIDE SEQUENCE</scope>
    <source>
        <strain evidence="13">26628</strain>
    </source>
</reference>
<keyword evidence="5 9" id="KW-0238">DNA-binding</keyword>
<dbReference type="SUPFAM" id="SSF54534">
    <property type="entry name" value="FKBP-like"/>
    <property type="match status" value="1"/>
</dbReference>
<comment type="function">
    <text evidence="7 9 10">Necessary for efficient RNA polymerase transcription elongation past template-encoded arresting sites. The arresting sites in DNA have the property of trapping a certain fraction of elongating RNA polymerases that pass through, resulting in locked ternary complexes. Cleavage of the nascent transcript by cleavage factors such as GreA or GreB allows the resumption of elongation from the new 3'terminus. GreA releases sequences of 2 to 3 nucleotides.</text>
</comment>
<evidence type="ECO:0000256" key="5">
    <source>
        <dbReference type="ARBA" id="ARBA00023125"/>
    </source>
</evidence>
<dbReference type="InterPro" id="IPR001437">
    <property type="entry name" value="Tscrpt_elong_fac_GreA/B_C"/>
</dbReference>
<dbReference type="PROSITE" id="PS00830">
    <property type="entry name" value="GREAB_2"/>
    <property type="match status" value="1"/>
</dbReference>
<dbReference type="PANTHER" id="PTHR30437:SF4">
    <property type="entry name" value="TRANSCRIPTION ELONGATION FACTOR GREA"/>
    <property type="match status" value="1"/>
</dbReference>
<dbReference type="EMBL" id="DXFD01000050">
    <property type="protein sequence ID" value="HIX46649.1"/>
    <property type="molecule type" value="Genomic_DNA"/>
</dbReference>
<keyword evidence="13" id="KW-0251">Elongation factor</keyword>
<keyword evidence="4 9" id="KW-0175">Coiled coil</keyword>
<evidence type="ECO:0000256" key="7">
    <source>
        <dbReference type="ARBA" id="ARBA00024916"/>
    </source>
</evidence>
<dbReference type="GO" id="GO:0003746">
    <property type="term" value="F:translation elongation factor activity"/>
    <property type="evidence" value="ECO:0007669"/>
    <property type="project" value="UniProtKB-KW"/>
</dbReference>
<keyword evidence="3 9" id="KW-0805">Transcription regulation</keyword>
<dbReference type="HAMAP" id="MF_00105">
    <property type="entry name" value="GreA_GreB"/>
    <property type="match status" value="1"/>
</dbReference>
<dbReference type="InterPro" id="IPR028624">
    <property type="entry name" value="Tscrpt_elong_fac_GreA/B"/>
</dbReference>
<evidence type="ECO:0000256" key="1">
    <source>
        <dbReference type="ARBA" id="ARBA00008213"/>
    </source>
</evidence>
<dbReference type="GO" id="GO:0070063">
    <property type="term" value="F:RNA polymerase binding"/>
    <property type="evidence" value="ECO:0007669"/>
    <property type="project" value="InterPro"/>
</dbReference>
<dbReference type="GO" id="GO:0032784">
    <property type="term" value="P:regulation of DNA-templated transcription elongation"/>
    <property type="evidence" value="ECO:0007669"/>
    <property type="project" value="UniProtKB-UniRule"/>
</dbReference>
<feature type="coiled-coil region" evidence="9">
    <location>
        <begin position="12"/>
        <end position="83"/>
    </location>
</feature>
<protein>
    <recommendedName>
        <fullName evidence="2 9">Transcription elongation factor GreA</fullName>
    </recommendedName>
    <alternativeName>
        <fullName evidence="8 9">Transcript cleavage factor GreA</fullName>
    </alternativeName>
</protein>
<name>A0A9D1VTF6_9FIRM</name>
<accession>A0A9D1VTF6</accession>
<dbReference type="Gene3D" id="3.10.50.30">
    <property type="entry name" value="Transcription elongation factor, GreA/GreB, C-terminal domain"/>
    <property type="match status" value="1"/>
</dbReference>
<evidence type="ECO:0000259" key="12">
    <source>
        <dbReference type="Pfam" id="PF03449"/>
    </source>
</evidence>
<dbReference type="InterPro" id="IPR018151">
    <property type="entry name" value="TF_GreA/GreB_CS"/>
</dbReference>
<dbReference type="FunFam" id="1.10.287.180:FF:000001">
    <property type="entry name" value="Transcription elongation factor GreA"/>
    <property type="match status" value="1"/>
</dbReference>
<organism evidence="13 14">
    <name type="scientific">Candidatus Borkfalkia faecigallinarum</name>
    <dbReference type="NCBI Taxonomy" id="2838509"/>
    <lineage>
        <taxon>Bacteria</taxon>
        <taxon>Bacillati</taxon>
        <taxon>Bacillota</taxon>
        <taxon>Clostridia</taxon>
        <taxon>Christensenellales</taxon>
        <taxon>Christensenellaceae</taxon>
        <taxon>Candidatus Borkfalkia</taxon>
    </lineage>
</organism>
<dbReference type="InterPro" id="IPR036953">
    <property type="entry name" value="GreA/GreB_C_sf"/>
</dbReference>
<evidence type="ECO:0000256" key="3">
    <source>
        <dbReference type="ARBA" id="ARBA00023015"/>
    </source>
</evidence>